<evidence type="ECO:0000256" key="2">
    <source>
        <dbReference type="ARBA" id="ARBA00007015"/>
    </source>
</evidence>
<keyword evidence="6 7" id="KW-0472">Membrane</keyword>
<keyword evidence="4 7" id="KW-0812">Transmembrane</keyword>
<gene>
    <name evidence="8" type="ORF">TrLO_g7599</name>
</gene>
<evidence type="ECO:0000256" key="5">
    <source>
        <dbReference type="ARBA" id="ARBA00022989"/>
    </source>
</evidence>
<dbReference type="AlphaFoldDB" id="A0A9W7CJQ1"/>
<evidence type="ECO:0000256" key="1">
    <source>
        <dbReference type="ARBA" id="ARBA00004141"/>
    </source>
</evidence>
<evidence type="ECO:0000256" key="3">
    <source>
        <dbReference type="ARBA" id="ARBA00022448"/>
    </source>
</evidence>
<evidence type="ECO:0000256" key="6">
    <source>
        <dbReference type="ARBA" id="ARBA00023136"/>
    </source>
</evidence>
<evidence type="ECO:0000256" key="7">
    <source>
        <dbReference type="SAM" id="Phobius"/>
    </source>
</evidence>
<evidence type="ECO:0000313" key="9">
    <source>
        <dbReference type="Proteomes" id="UP001165122"/>
    </source>
</evidence>
<name>A0A9W7CJQ1_9STRA</name>
<evidence type="ECO:0000256" key="4">
    <source>
        <dbReference type="ARBA" id="ARBA00022692"/>
    </source>
</evidence>
<feature type="transmembrane region" description="Helical" evidence="7">
    <location>
        <begin position="643"/>
        <end position="661"/>
    </location>
</feature>
<comment type="caution">
    <text evidence="8">The sequence shown here is derived from an EMBL/GenBank/DDBJ whole genome shotgun (WGS) entry which is preliminary data.</text>
</comment>
<keyword evidence="5 7" id="KW-1133">Transmembrane helix</keyword>
<dbReference type="EMBL" id="BRXW01000112">
    <property type="protein sequence ID" value="GMI07446.1"/>
    <property type="molecule type" value="Genomic_DNA"/>
</dbReference>
<organism evidence="8 9">
    <name type="scientific">Triparma laevis f. longispina</name>
    <dbReference type="NCBI Taxonomy" id="1714387"/>
    <lineage>
        <taxon>Eukaryota</taxon>
        <taxon>Sar</taxon>
        <taxon>Stramenopiles</taxon>
        <taxon>Ochrophyta</taxon>
        <taxon>Bolidophyceae</taxon>
        <taxon>Parmales</taxon>
        <taxon>Triparmaceae</taxon>
        <taxon>Triparma</taxon>
    </lineage>
</organism>
<feature type="transmembrane region" description="Helical" evidence="7">
    <location>
        <begin position="283"/>
        <end position="303"/>
    </location>
</feature>
<dbReference type="GO" id="GO:0016020">
    <property type="term" value="C:membrane"/>
    <property type="evidence" value="ECO:0007669"/>
    <property type="project" value="UniProtKB-SubCell"/>
</dbReference>
<feature type="transmembrane region" description="Helical" evidence="7">
    <location>
        <begin position="604"/>
        <end position="623"/>
    </location>
</feature>
<dbReference type="InterPro" id="IPR036259">
    <property type="entry name" value="MFS_trans_sf"/>
</dbReference>
<feature type="transmembrane region" description="Helical" evidence="7">
    <location>
        <begin position="460"/>
        <end position="481"/>
    </location>
</feature>
<dbReference type="OrthoDB" id="754047at2759"/>
<feature type="transmembrane region" description="Helical" evidence="7">
    <location>
        <begin position="435"/>
        <end position="454"/>
    </location>
</feature>
<proteinExistence type="inferred from homology"/>
<feature type="transmembrane region" description="Helical" evidence="7">
    <location>
        <begin position="533"/>
        <end position="551"/>
    </location>
</feature>
<protein>
    <submittedName>
        <fullName evidence="8">Uncharacterized protein</fullName>
    </submittedName>
</protein>
<reference evidence="9" key="1">
    <citation type="journal article" date="2023" name="Commun. Biol.">
        <title>Genome analysis of Parmales, the sister group of diatoms, reveals the evolutionary specialization of diatoms from phago-mixotrophs to photoautotrophs.</title>
        <authorList>
            <person name="Ban H."/>
            <person name="Sato S."/>
            <person name="Yoshikawa S."/>
            <person name="Yamada K."/>
            <person name="Nakamura Y."/>
            <person name="Ichinomiya M."/>
            <person name="Sato N."/>
            <person name="Blanc-Mathieu R."/>
            <person name="Endo H."/>
            <person name="Kuwata A."/>
            <person name="Ogata H."/>
        </authorList>
    </citation>
    <scope>NUCLEOTIDE SEQUENCE [LARGE SCALE GENOMIC DNA]</scope>
    <source>
        <strain evidence="9">NIES 3700</strain>
    </source>
</reference>
<dbReference type="InterPro" id="IPR039309">
    <property type="entry name" value="BT1"/>
</dbReference>
<feature type="transmembrane region" description="Helical" evidence="7">
    <location>
        <begin position="563"/>
        <end position="584"/>
    </location>
</feature>
<evidence type="ECO:0000313" key="8">
    <source>
        <dbReference type="EMBL" id="GMI07446.1"/>
    </source>
</evidence>
<feature type="transmembrane region" description="Helical" evidence="7">
    <location>
        <begin position="375"/>
        <end position="402"/>
    </location>
</feature>
<feature type="transmembrane region" description="Helical" evidence="7">
    <location>
        <begin position="215"/>
        <end position="240"/>
    </location>
</feature>
<feature type="transmembrane region" description="Helical" evidence="7">
    <location>
        <begin position="493"/>
        <end position="513"/>
    </location>
</feature>
<feature type="transmembrane region" description="Helical" evidence="7">
    <location>
        <begin position="252"/>
        <end position="271"/>
    </location>
</feature>
<dbReference type="Pfam" id="PF03092">
    <property type="entry name" value="BT1"/>
    <property type="match status" value="1"/>
</dbReference>
<feature type="transmembrane region" description="Helical" evidence="7">
    <location>
        <begin position="309"/>
        <end position="328"/>
    </location>
</feature>
<dbReference type="SUPFAM" id="SSF103473">
    <property type="entry name" value="MFS general substrate transporter"/>
    <property type="match status" value="1"/>
</dbReference>
<dbReference type="Gene3D" id="1.20.1250.20">
    <property type="entry name" value="MFS general substrate transporter like domains"/>
    <property type="match status" value="1"/>
</dbReference>
<feature type="transmembrane region" description="Helical" evidence="7">
    <location>
        <begin position="349"/>
        <end position="369"/>
    </location>
</feature>
<accession>A0A9W7CJQ1</accession>
<dbReference type="PANTHER" id="PTHR31585:SF5">
    <property type="entry name" value="RNA-BINDING S4 DOMAIN-CONTAINING PROTEIN"/>
    <property type="match status" value="1"/>
</dbReference>
<sequence length="678" mass="76274">MSSHNYFHSVVSQEAYTTDYISFQDSKPSTGKPKGPFPGHCCDHCTCSPSAECGCVNCICTPGYCKCPKPKPPTIKYNSSYDTTTSFRRPLEIEKPRAAMYDHKGVRVPYIDGPYLIQQKKNKEGSLEGGPWQAHEQDIGCQSINTLCTFYPIKGKHKKIKRWYGTFEDGYLAWSSIYLYEWFGFKYYEPLPPSEGGRLTKIPPWLPDLYSLPNLAIAMSYFCVGVALQLLRTPLIVYLIEDKNASPAEVNVLFTVMAVPWCFKVLYGFLSDCVPINGERRKPYLMLGWFFYLISNLALAAIGEPSIPAVIFFVFLMTSAYMLADVMTDALIVERSRYESRKGDLQSRGYIIRFFGSTIGAALGAVVYNKNDWSFYLPISVIFLLNGLFILVFLLPFIPYLVELSDDCKPKPFKKQCADLFETVQLRAVWQPMTFVYVFNAMQIANAAWMSFLVEGLGFRAWEIGVLGTVASLMTWFGIIAYEKYLFESSWRIVFIVCSSINVLIGLLQLALVTGKSREWGIPDIVFALGDDGVQEFLIGIQFLPLCLMYLSMCPAGSEGTTYAMLTTFSNLAGTVAFDVSTLLTTVWDVEEDTIMAGDFTGVYNLSLLCTLVAPLPLIFIGLIPRNRAHQDDLIKETTRSPVMGVIFIAVMIFTMLGTFYESIHTVREAGNVEYQDQ</sequence>
<comment type="subcellular location">
    <subcellularLocation>
        <location evidence="1">Membrane</location>
        <topology evidence="1">Multi-pass membrane protein</topology>
    </subcellularLocation>
</comment>
<dbReference type="Proteomes" id="UP001165122">
    <property type="component" value="Unassembled WGS sequence"/>
</dbReference>
<comment type="similarity">
    <text evidence="2">Belongs to the major facilitator superfamily. Folate-biopterin transporter (TC 2.A.71) family.</text>
</comment>
<keyword evidence="9" id="KW-1185">Reference proteome</keyword>
<dbReference type="PANTHER" id="PTHR31585">
    <property type="entry name" value="FOLATE-BIOPTERIN TRANSPORTER 1, CHLOROPLASTIC"/>
    <property type="match status" value="1"/>
</dbReference>
<keyword evidence="3" id="KW-0813">Transport</keyword>